<sequence length="307" mass="35843">MNIMTYRDKIKTIVNIDNKLDLFKNYIINQITKLNEEQTCEKAINPLDYAQWSNAEREEFDDKWDYIGSDAIENLFSEMGWQYSELSKQRSTSKSSISDCVYVYYGFNDAWKKIKDCDTVDFCYAMIALSKELYTATYIGKFLTNITSNGLDKYDLIELKNTVLNARKPTIFVAMWFSDKMNLAKEQIIGAIESYGFEAVIMNEKQYNNFIMPEMFYEINESTFVIADFTRGRKSVYFEAGYAKALNKEVIMTCKSGDFSDDHFDTEQINHILWDDEKDLYSKLLKRIQATVYKIKSPNNNTSLPII</sequence>
<organism evidence="1 2">
    <name type="scientific">Clostridium chromiireducens</name>
    <dbReference type="NCBI Taxonomy" id="225345"/>
    <lineage>
        <taxon>Bacteria</taxon>
        <taxon>Bacillati</taxon>
        <taxon>Bacillota</taxon>
        <taxon>Clostridia</taxon>
        <taxon>Eubacteriales</taxon>
        <taxon>Clostridiaceae</taxon>
        <taxon>Clostridium</taxon>
    </lineage>
</organism>
<gene>
    <name evidence="1" type="ORF">CLCHR_44590</name>
</gene>
<proteinExistence type="predicted"/>
<protein>
    <submittedName>
        <fullName evidence="1">Uncharacterized protein</fullName>
    </submittedName>
</protein>
<keyword evidence="2" id="KW-1185">Reference proteome</keyword>
<dbReference type="OrthoDB" id="284716at2"/>
<reference evidence="1 2" key="1">
    <citation type="submission" date="2017-03" db="EMBL/GenBank/DDBJ databases">
        <title>Genome sequence of Clostridium chromiireducens DSM 23318.</title>
        <authorList>
            <person name="Poehlein A."/>
            <person name="Daniel R."/>
        </authorList>
    </citation>
    <scope>NUCLEOTIDE SEQUENCE [LARGE SCALE GENOMIC DNA]</scope>
    <source>
        <strain evidence="1 2">DSM 23318</strain>
    </source>
</reference>
<evidence type="ECO:0000313" key="1">
    <source>
        <dbReference type="EMBL" id="OPJ57361.1"/>
    </source>
</evidence>
<dbReference type="RefSeq" id="WP_079442070.1">
    <property type="nucleotide sequence ID" value="NZ_MZGT01000100.1"/>
</dbReference>
<dbReference type="AlphaFoldDB" id="A0A1V4IBJ7"/>
<dbReference type="EMBL" id="MZGT01000100">
    <property type="protein sequence ID" value="OPJ57361.1"/>
    <property type="molecule type" value="Genomic_DNA"/>
</dbReference>
<name>A0A1V4IBJ7_9CLOT</name>
<evidence type="ECO:0000313" key="2">
    <source>
        <dbReference type="Proteomes" id="UP000191056"/>
    </source>
</evidence>
<dbReference type="Gene3D" id="3.40.50.450">
    <property type="match status" value="1"/>
</dbReference>
<comment type="caution">
    <text evidence="1">The sequence shown here is derived from an EMBL/GenBank/DDBJ whole genome shotgun (WGS) entry which is preliminary data.</text>
</comment>
<accession>A0A1V4IBJ7</accession>
<dbReference type="Proteomes" id="UP000191056">
    <property type="component" value="Unassembled WGS sequence"/>
</dbReference>
<dbReference type="STRING" id="225345.CLCHR_44590"/>